<evidence type="ECO:0000313" key="2">
    <source>
        <dbReference type="EMBL" id="GGF20623.1"/>
    </source>
</evidence>
<protein>
    <recommendedName>
        <fullName evidence="1">Sugar 3,4-ketoisomerase QdtA cupin domain-containing protein</fullName>
    </recommendedName>
</protein>
<name>A0ABQ1UJL8_9BACT</name>
<dbReference type="InterPro" id="IPR014710">
    <property type="entry name" value="RmlC-like_jellyroll"/>
</dbReference>
<feature type="domain" description="Sugar 3,4-ketoisomerase QdtA cupin" evidence="1">
    <location>
        <begin position="15"/>
        <end position="140"/>
    </location>
</feature>
<dbReference type="Proteomes" id="UP000632273">
    <property type="component" value="Unassembled WGS sequence"/>
</dbReference>
<dbReference type="Gene3D" id="2.60.120.10">
    <property type="entry name" value="Jelly Rolls"/>
    <property type="match status" value="1"/>
</dbReference>
<dbReference type="EMBL" id="BMHT01000006">
    <property type="protein sequence ID" value="GGF20623.1"/>
    <property type="molecule type" value="Genomic_DNA"/>
</dbReference>
<proteinExistence type="predicted"/>
<keyword evidence="3" id="KW-1185">Reference proteome</keyword>
<gene>
    <name evidence="2" type="ORF">GCM10011383_35360</name>
</gene>
<dbReference type="SUPFAM" id="SSF51182">
    <property type="entry name" value="RmlC-like cupins"/>
    <property type="match status" value="1"/>
</dbReference>
<sequence>MPTYMQNDHSWKKPYLIEFPKIGNPHEGYISVGEGGGQIPFEIKRSFWTYFTPESIVRGRHAHYQTEQVLIAVTGRIVVITELPDGEILTFPLEQANVGVYIPPNVWHTMQYSHTAVQLVLASCPYDASDYIRDYSLFRQTWAK</sequence>
<dbReference type="InterPro" id="IPR011051">
    <property type="entry name" value="RmlC_Cupin_sf"/>
</dbReference>
<organism evidence="2 3">
    <name type="scientific">Hymenobacter cavernae</name>
    <dbReference type="NCBI Taxonomy" id="2044852"/>
    <lineage>
        <taxon>Bacteria</taxon>
        <taxon>Pseudomonadati</taxon>
        <taxon>Bacteroidota</taxon>
        <taxon>Cytophagia</taxon>
        <taxon>Cytophagales</taxon>
        <taxon>Hymenobacteraceae</taxon>
        <taxon>Hymenobacter</taxon>
    </lineage>
</organism>
<reference evidence="3" key="1">
    <citation type="journal article" date="2019" name="Int. J. Syst. Evol. Microbiol.">
        <title>The Global Catalogue of Microorganisms (GCM) 10K type strain sequencing project: providing services to taxonomists for standard genome sequencing and annotation.</title>
        <authorList>
            <consortium name="The Broad Institute Genomics Platform"/>
            <consortium name="The Broad Institute Genome Sequencing Center for Infectious Disease"/>
            <person name="Wu L."/>
            <person name="Ma J."/>
        </authorList>
    </citation>
    <scope>NUCLEOTIDE SEQUENCE [LARGE SCALE GENOMIC DNA]</scope>
    <source>
        <strain evidence="3">CGMCC 1.15197</strain>
    </source>
</reference>
<dbReference type="InterPro" id="IPR008894">
    <property type="entry name" value="QdtA_cupin_dom"/>
</dbReference>
<evidence type="ECO:0000313" key="3">
    <source>
        <dbReference type="Proteomes" id="UP000632273"/>
    </source>
</evidence>
<comment type="caution">
    <text evidence="2">The sequence shown here is derived from an EMBL/GenBank/DDBJ whole genome shotgun (WGS) entry which is preliminary data.</text>
</comment>
<dbReference type="CDD" id="cd20292">
    <property type="entry name" value="cupin_QdtA-like"/>
    <property type="match status" value="1"/>
</dbReference>
<accession>A0ABQ1UJL8</accession>
<dbReference type="Pfam" id="PF05523">
    <property type="entry name" value="FdtA"/>
    <property type="match status" value="1"/>
</dbReference>
<evidence type="ECO:0000259" key="1">
    <source>
        <dbReference type="Pfam" id="PF05523"/>
    </source>
</evidence>